<comment type="caution">
    <text evidence="1">The sequence shown here is derived from an EMBL/GenBank/DDBJ whole genome shotgun (WGS) entry which is preliminary data.</text>
</comment>
<proteinExistence type="predicted"/>
<evidence type="ECO:0000313" key="2">
    <source>
        <dbReference type="Proteomes" id="UP001152888"/>
    </source>
</evidence>
<dbReference type="Proteomes" id="UP001152888">
    <property type="component" value="Unassembled WGS sequence"/>
</dbReference>
<dbReference type="EMBL" id="CAKOFQ010007031">
    <property type="protein sequence ID" value="CAH1987897.1"/>
    <property type="molecule type" value="Genomic_DNA"/>
</dbReference>
<dbReference type="AlphaFoldDB" id="A0A9P0PJA3"/>
<accession>A0A9P0PJA3</accession>
<name>A0A9P0PJA3_ACAOB</name>
<gene>
    <name evidence="1" type="ORF">ACAOBT_LOCUS18146</name>
</gene>
<keyword evidence="2" id="KW-1185">Reference proteome</keyword>
<sequence>MSAYIQESGYYKTDIMYFVPNGYSKNVHGSSLKHLMVASGISG</sequence>
<organism evidence="1 2">
    <name type="scientific">Acanthoscelides obtectus</name>
    <name type="common">Bean weevil</name>
    <name type="synonym">Bruchus obtectus</name>
    <dbReference type="NCBI Taxonomy" id="200917"/>
    <lineage>
        <taxon>Eukaryota</taxon>
        <taxon>Metazoa</taxon>
        <taxon>Ecdysozoa</taxon>
        <taxon>Arthropoda</taxon>
        <taxon>Hexapoda</taxon>
        <taxon>Insecta</taxon>
        <taxon>Pterygota</taxon>
        <taxon>Neoptera</taxon>
        <taxon>Endopterygota</taxon>
        <taxon>Coleoptera</taxon>
        <taxon>Polyphaga</taxon>
        <taxon>Cucujiformia</taxon>
        <taxon>Chrysomeloidea</taxon>
        <taxon>Chrysomelidae</taxon>
        <taxon>Bruchinae</taxon>
        <taxon>Bruchini</taxon>
        <taxon>Acanthoscelides</taxon>
    </lineage>
</organism>
<reference evidence="1" key="1">
    <citation type="submission" date="2022-03" db="EMBL/GenBank/DDBJ databases">
        <authorList>
            <person name="Sayadi A."/>
        </authorList>
    </citation>
    <scope>NUCLEOTIDE SEQUENCE</scope>
</reference>
<protein>
    <submittedName>
        <fullName evidence="1">Uncharacterized protein</fullName>
    </submittedName>
</protein>
<evidence type="ECO:0000313" key="1">
    <source>
        <dbReference type="EMBL" id="CAH1987897.1"/>
    </source>
</evidence>